<comment type="catalytic activity">
    <reaction evidence="1 18 19">
        <text>(6R)-NADHX = (6S)-NADHX</text>
        <dbReference type="Rhea" id="RHEA:32215"/>
        <dbReference type="ChEBI" id="CHEBI:64074"/>
        <dbReference type="ChEBI" id="CHEBI:64075"/>
        <dbReference type="EC" id="5.1.99.6"/>
    </reaction>
</comment>
<evidence type="ECO:0000256" key="12">
    <source>
        <dbReference type="ARBA" id="ARBA00023239"/>
    </source>
</evidence>
<feature type="binding site" evidence="17">
    <location>
        <begin position="382"/>
        <end position="386"/>
    </location>
    <ligand>
        <name>AMP</name>
        <dbReference type="ChEBI" id="CHEBI:456215"/>
    </ligand>
</feature>
<dbReference type="SUPFAM" id="SSF64153">
    <property type="entry name" value="YjeF N-terminal domain-like"/>
    <property type="match status" value="1"/>
</dbReference>
<evidence type="ECO:0000256" key="2">
    <source>
        <dbReference type="ARBA" id="ARBA00000909"/>
    </source>
</evidence>
<dbReference type="PIRSF" id="PIRSF017184">
    <property type="entry name" value="Nnr"/>
    <property type="match status" value="1"/>
</dbReference>
<dbReference type="Gene3D" id="3.40.50.10260">
    <property type="entry name" value="YjeF N-terminal domain"/>
    <property type="match status" value="1"/>
</dbReference>
<keyword evidence="23" id="KW-1185">Reference proteome</keyword>
<gene>
    <name evidence="17" type="primary">nnrD</name>
    <name evidence="18" type="synonym">nnrE</name>
    <name evidence="22" type="ORF">J4G78_01480</name>
</gene>
<feature type="binding site" evidence="18">
    <location>
        <position position="152"/>
    </location>
    <ligand>
        <name>K(+)</name>
        <dbReference type="ChEBI" id="CHEBI:29103"/>
    </ligand>
</feature>
<evidence type="ECO:0000259" key="21">
    <source>
        <dbReference type="PROSITE" id="PS51385"/>
    </source>
</evidence>
<feature type="binding site" evidence="18">
    <location>
        <begin position="59"/>
        <end position="63"/>
    </location>
    <ligand>
        <name>(6S)-NADPHX</name>
        <dbReference type="ChEBI" id="CHEBI:64076"/>
    </ligand>
</feature>
<comment type="subunit">
    <text evidence="17">Homotetramer.</text>
</comment>
<dbReference type="InterPro" id="IPR000631">
    <property type="entry name" value="CARKD"/>
</dbReference>
<keyword evidence="6 17" id="KW-0547">Nucleotide-binding</keyword>
<comment type="similarity">
    <text evidence="17">Belongs to the NnrD/CARKD family.</text>
</comment>
<sequence length="467" mass="48416">MLNHGHILTAAEMQAAEKQLIDSGASVIELMHRAGTGAADYIWRAAPHCPTMVLCGPGNNGGDGYVIAQALLEKGADVAIAASGEPATDAAKNAKSLWQGQTYALDDARPATQFVDCLFGTGLTRPVSGALLGHHQRLFDRAGRRVAVDLPSGIETDTGVTFNPVSRYDLTIALGAFKPAHYLAPACGLAGDLVGVDIGVDAASAVQLLARPTVKAPKTGDHKYTRGLVAVVAGRMQGAAKLTGLAAQRSGAGYVKVFAGTGVSSPSHSIVVEPHENGVQLQEQLSDDRIAIIVIGPGLGRDSHAEKLLDLALDIEKPVLLDADALILLSNTGLSRLKDRSSPVIMTPHTGEFAAIFGNDKGSKIDLTRKLAANSGAIVVHKGSDSVIADPEGAVSLASLSSSWLSTAGTGDVLAGMIAARFAVEKEAFLAGKQGQWLHSRAAKLAGPAFSPEILIDHIPKALQECL</sequence>
<dbReference type="CDD" id="cd01171">
    <property type="entry name" value="YXKO-related"/>
    <property type="match status" value="1"/>
</dbReference>
<evidence type="ECO:0000256" key="16">
    <source>
        <dbReference type="ARBA" id="ARBA00049209"/>
    </source>
</evidence>
<comment type="catalytic activity">
    <reaction evidence="2 18 19">
        <text>(6R)-NADPHX = (6S)-NADPHX</text>
        <dbReference type="Rhea" id="RHEA:32227"/>
        <dbReference type="ChEBI" id="CHEBI:64076"/>
        <dbReference type="ChEBI" id="CHEBI:64077"/>
        <dbReference type="EC" id="5.1.99.6"/>
    </reaction>
</comment>
<dbReference type="InterPro" id="IPR004443">
    <property type="entry name" value="YjeF_N_dom"/>
</dbReference>
<evidence type="ECO:0000256" key="4">
    <source>
        <dbReference type="ARBA" id="ARBA00009524"/>
    </source>
</evidence>
<comment type="function">
    <text evidence="17">Catalyzes the dehydration of the S-form of NAD(P)HX at the expense of ADP, which is converted to AMP. Together with NAD(P)HX epimerase, which catalyzes the epimerization of the S- and R-forms, the enzyme allows the repair of both epimers of NAD(P)HX, a damaged form of NAD(P)H that is a result of enzymatic or heat-dependent hydration.</text>
</comment>
<evidence type="ECO:0000256" key="17">
    <source>
        <dbReference type="HAMAP-Rule" id="MF_01965"/>
    </source>
</evidence>
<feature type="binding site" evidence="17">
    <location>
        <position position="412"/>
    </location>
    <ligand>
        <name>(6S)-NADPHX</name>
        <dbReference type="ChEBI" id="CHEBI:64076"/>
    </ligand>
</feature>
<dbReference type="SUPFAM" id="SSF53613">
    <property type="entry name" value="Ribokinase-like"/>
    <property type="match status" value="1"/>
</dbReference>
<feature type="binding site" evidence="17">
    <location>
        <position position="298"/>
    </location>
    <ligand>
        <name>(6S)-NADPHX</name>
        <dbReference type="ChEBI" id="CHEBI:64076"/>
    </ligand>
</feature>
<dbReference type="Proteomes" id="UP000663923">
    <property type="component" value="Chromosome"/>
</dbReference>
<feature type="domain" description="YjeF C-terminal" evidence="20">
    <location>
        <begin position="206"/>
        <end position="466"/>
    </location>
</feature>
<comment type="cofactor">
    <cofactor evidence="17">
        <name>Mg(2+)</name>
        <dbReference type="ChEBI" id="CHEBI:18420"/>
    </cofactor>
</comment>
<feature type="binding site" evidence="18">
    <location>
        <position position="60"/>
    </location>
    <ligand>
        <name>K(+)</name>
        <dbReference type="ChEBI" id="CHEBI:29103"/>
    </ligand>
</feature>
<comment type="caution">
    <text evidence="18">Lacks conserved residue(s) required for the propagation of feature annotation.</text>
</comment>
<keyword evidence="10 17" id="KW-0520">NAD</keyword>
<evidence type="ECO:0000256" key="11">
    <source>
        <dbReference type="ARBA" id="ARBA00023235"/>
    </source>
</evidence>
<protein>
    <recommendedName>
        <fullName evidence="19">Bifunctional NAD(P)H-hydrate repair enzyme</fullName>
    </recommendedName>
    <alternativeName>
        <fullName evidence="19">Nicotinamide nucleotide repair protein</fullName>
    </alternativeName>
    <domain>
        <recommendedName>
            <fullName evidence="19">ADP-dependent (S)-NAD(P)H-hydrate dehydratase</fullName>
            <ecNumber evidence="19">4.2.1.136</ecNumber>
        </recommendedName>
        <alternativeName>
            <fullName evidence="19">ADP-dependent NAD(P)HX dehydratase</fullName>
        </alternativeName>
    </domain>
    <domain>
        <recommendedName>
            <fullName evidence="19">NAD(P)H-hydrate epimerase</fullName>
            <ecNumber evidence="19">5.1.99.6</ecNumber>
        </recommendedName>
    </domain>
</protein>
<organism evidence="22 23">
    <name type="scientific">Parasphingorhabdus cellanae</name>
    <dbReference type="NCBI Taxonomy" id="2806553"/>
    <lineage>
        <taxon>Bacteria</taxon>
        <taxon>Pseudomonadati</taxon>
        <taxon>Pseudomonadota</taxon>
        <taxon>Alphaproteobacteria</taxon>
        <taxon>Sphingomonadales</taxon>
        <taxon>Sphingomonadaceae</taxon>
        <taxon>Parasphingorhabdus</taxon>
    </lineage>
</organism>
<dbReference type="InterPro" id="IPR017953">
    <property type="entry name" value="Carbohydrate_kinase_pred_CS"/>
</dbReference>
<evidence type="ECO:0000313" key="23">
    <source>
        <dbReference type="Proteomes" id="UP000663923"/>
    </source>
</evidence>
<comment type="catalytic activity">
    <reaction evidence="15 17 19">
        <text>(6S)-NADHX + ADP = AMP + phosphate + NADH + H(+)</text>
        <dbReference type="Rhea" id="RHEA:32223"/>
        <dbReference type="ChEBI" id="CHEBI:15378"/>
        <dbReference type="ChEBI" id="CHEBI:43474"/>
        <dbReference type="ChEBI" id="CHEBI:57945"/>
        <dbReference type="ChEBI" id="CHEBI:64074"/>
        <dbReference type="ChEBI" id="CHEBI:456215"/>
        <dbReference type="ChEBI" id="CHEBI:456216"/>
        <dbReference type="EC" id="4.2.1.136"/>
    </reaction>
</comment>
<evidence type="ECO:0000256" key="18">
    <source>
        <dbReference type="HAMAP-Rule" id="MF_01966"/>
    </source>
</evidence>
<dbReference type="EC" id="4.2.1.136" evidence="19"/>
<feature type="binding site" evidence="18">
    <location>
        <position position="116"/>
    </location>
    <ligand>
        <name>K(+)</name>
        <dbReference type="ChEBI" id="CHEBI:29103"/>
    </ligand>
</feature>
<dbReference type="RefSeq" id="WP_207988127.1">
    <property type="nucleotide sequence ID" value="NZ_CP071794.1"/>
</dbReference>
<dbReference type="InterPro" id="IPR030677">
    <property type="entry name" value="Nnr"/>
</dbReference>
<dbReference type="PANTHER" id="PTHR12592:SF0">
    <property type="entry name" value="ATP-DEPENDENT (S)-NAD(P)H-HYDRATE DEHYDRATASE"/>
    <property type="match status" value="1"/>
</dbReference>
<feature type="binding site" evidence="17">
    <location>
        <position position="411"/>
    </location>
    <ligand>
        <name>AMP</name>
        <dbReference type="ChEBI" id="CHEBI:456215"/>
    </ligand>
</feature>
<comment type="similarity">
    <text evidence="3 19">In the N-terminal section; belongs to the NnrE/AIBP family.</text>
</comment>
<evidence type="ECO:0000256" key="10">
    <source>
        <dbReference type="ARBA" id="ARBA00023027"/>
    </source>
</evidence>
<evidence type="ECO:0000259" key="20">
    <source>
        <dbReference type="PROSITE" id="PS51383"/>
    </source>
</evidence>
<dbReference type="InterPro" id="IPR036652">
    <property type="entry name" value="YjeF_N_dom_sf"/>
</dbReference>
<dbReference type="InterPro" id="IPR029056">
    <property type="entry name" value="Ribokinase-like"/>
</dbReference>
<comment type="similarity">
    <text evidence="4 19">In the C-terminal section; belongs to the NnrD/CARKD family.</text>
</comment>
<dbReference type="PROSITE" id="PS01050">
    <property type="entry name" value="YJEF_C_2"/>
    <property type="match status" value="1"/>
</dbReference>
<dbReference type="NCBIfam" id="TIGR00197">
    <property type="entry name" value="yjeF_nterm"/>
    <property type="match status" value="1"/>
</dbReference>
<dbReference type="Pfam" id="PF01256">
    <property type="entry name" value="Carb_kinase"/>
    <property type="match status" value="1"/>
</dbReference>
<comment type="similarity">
    <text evidence="18">Belongs to the NnrE/AIBP family.</text>
</comment>
<evidence type="ECO:0000256" key="14">
    <source>
        <dbReference type="ARBA" id="ARBA00025153"/>
    </source>
</evidence>
<dbReference type="HAMAP" id="MF_01966">
    <property type="entry name" value="NADHX_epimerase"/>
    <property type="match status" value="1"/>
</dbReference>
<dbReference type="PROSITE" id="PS51383">
    <property type="entry name" value="YJEF_C_3"/>
    <property type="match status" value="1"/>
</dbReference>
<evidence type="ECO:0000256" key="7">
    <source>
        <dbReference type="ARBA" id="ARBA00022840"/>
    </source>
</evidence>
<evidence type="ECO:0000256" key="5">
    <source>
        <dbReference type="ARBA" id="ARBA00022723"/>
    </source>
</evidence>
<feature type="binding site" evidence="18">
    <location>
        <position position="149"/>
    </location>
    <ligand>
        <name>(6S)-NADPHX</name>
        <dbReference type="ChEBI" id="CHEBI:64076"/>
    </ligand>
</feature>
<feature type="binding site" evidence="17">
    <location>
        <position position="239"/>
    </location>
    <ligand>
        <name>(6S)-NADPHX</name>
        <dbReference type="ChEBI" id="CHEBI:64076"/>
    </ligand>
</feature>
<name>A0ABX7T406_9SPHN</name>
<keyword evidence="7 17" id="KW-0067">ATP-binding</keyword>
<keyword evidence="11 18" id="KW-0413">Isomerase</keyword>
<comment type="catalytic activity">
    <reaction evidence="16 17 19">
        <text>(6S)-NADPHX + ADP = AMP + phosphate + NADPH + H(+)</text>
        <dbReference type="Rhea" id="RHEA:32235"/>
        <dbReference type="ChEBI" id="CHEBI:15378"/>
        <dbReference type="ChEBI" id="CHEBI:43474"/>
        <dbReference type="ChEBI" id="CHEBI:57783"/>
        <dbReference type="ChEBI" id="CHEBI:64076"/>
        <dbReference type="ChEBI" id="CHEBI:456215"/>
        <dbReference type="ChEBI" id="CHEBI:456216"/>
        <dbReference type="EC" id="4.2.1.136"/>
    </reaction>
</comment>
<comment type="cofactor">
    <cofactor evidence="18 19">
        <name>K(+)</name>
        <dbReference type="ChEBI" id="CHEBI:29103"/>
    </cofactor>
    <text evidence="18 19">Binds 1 potassium ion per subunit.</text>
</comment>
<evidence type="ECO:0000256" key="15">
    <source>
        <dbReference type="ARBA" id="ARBA00048238"/>
    </source>
</evidence>
<keyword evidence="13" id="KW-0511">Multifunctional enzyme</keyword>
<feature type="binding site" evidence="18">
    <location>
        <begin position="120"/>
        <end position="126"/>
    </location>
    <ligand>
        <name>(6S)-NADPHX</name>
        <dbReference type="ChEBI" id="CHEBI:64076"/>
    </ligand>
</feature>
<keyword evidence="8 17" id="KW-0521">NADP</keyword>
<comment type="function">
    <text evidence="18">Catalyzes the epimerization of the S- and R-forms of NAD(P)HX, a damaged form of NAD(P)H that is a result of enzymatic or heat-dependent hydration. This is a prerequisite for the S-specific NAD(P)H-hydrate dehydratase to allow the repair of both epimers of NAD(P)HX.</text>
</comment>
<evidence type="ECO:0000313" key="22">
    <source>
        <dbReference type="EMBL" id="QTD56305.1"/>
    </source>
</evidence>
<keyword evidence="12 17" id="KW-0456">Lyase</keyword>
<feature type="domain" description="YjeF N-terminal" evidence="21">
    <location>
        <begin position="13"/>
        <end position="206"/>
    </location>
</feature>
<evidence type="ECO:0000256" key="6">
    <source>
        <dbReference type="ARBA" id="ARBA00022741"/>
    </source>
</evidence>
<feature type="binding site" evidence="17">
    <location>
        <position position="349"/>
    </location>
    <ligand>
        <name>(6S)-NADPHX</name>
        <dbReference type="ChEBI" id="CHEBI:64076"/>
    </ligand>
</feature>
<accession>A0ABX7T406</accession>
<evidence type="ECO:0000256" key="13">
    <source>
        <dbReference type="ARBA" id="ARBA00023268"/>
    </source>
</evidence>
<dbReference type="Gene3D" id="3.40.1190.20">
    <property type="match status" value="1"/>
</dbReference>
<dbReference type="Pfam" id="PF03853">
    <property type="entry name" value="YjeF_N"/>
    <property type="match status" value="1"/>
</dbReference>
<proteinExistence type="inferred from homology"/>
<keyword evidence="9 18" id="KW-0630">Potassium</keyword>
<dbReference type="EC" id="5.1.99.6" evidence="19"/>
<dbReference type="PANTHER" id="PTHR12592">
    <property type="entry name" value="ATP-DEPENDENT (S)-NAD(P)H-HYDRATE DEHYDRATASE FAMILY MEMBER"/>
    <property type="match status" value="1"/>
</dbReference>
<evidence type="ECO:0000256" key="9">
    <source>
        <dbReference type="ARBA" id="ARBA00022958"/>
    </source>
</evidence>
<dbReference type="NCBIfam" id="TIGR00196">
    <property type="entry name" value="yjeF_cterm"/>
    <property type="match status" value="1"/>
</dbReference>
<evidence type="ECO:0000256" key="3">
    <source>
        <dbReference type="ARBA" id="ARBA00006001"/>
    </source>
</evidence>
<evidence type="ECO:0000256" key="8">
    <source>
        <dbReference type="ARBA" id="ARBA00022857"/>
    </source>
</evidence>
<evidence type="ECO:0000256" key="1">
    <source>
        <dbReference type="ARBA" id="ARBA00000013"/>
    </source>
</evidence>
<keyword evidence="5 18" id="KW-0479">Metal-binding</keyword>
<reference evidence="22 23" key="1">
    <citation type="submission" date="2021-03" db="EMBL/GenBank/DDBJ databases">
        <title>Complete genome of Parasphingorhabdus_sp.JHSY0214.</title>
        <authorList>
            <person name="Yoo J.H."/>
            <person name="Bae J.W."/>
        </authorList>
    </citation>
    <scope>NUCLEOTIDE SEQUENCE [LARGE SCALE GENOMIC DNA]</scope>
    <source>
        <strain evidence="22 23">JHSY0214</strain>
    </source>
</reference>
<comment type="function">
    <text evidence="14 19">Bifunctional enzyme that catalyzes the epimerization of the S- and R-forms of NAD(P)HX and the dehydration of the S-form of NAD(P)HX at the expense of ADP, which is converted to AMP. This allows the repair of both epimers of NAD(P)HX, a damaged form of NAD(P)H that is a result of enzymatic or heat-dependent hydration.</text>
</comment>
<dbReference type="PROSITE" id="PS51385">
    <property type="entry name" value="YJEF_N"/>
    <property type="match status" value="1"/>
</dbReference>
<dbReference type="HAMAP" id="MF_01965">
    <property type="entry name" value="NADHX_dehydratase"/>
    <property type="match status" value="1"/>
</dbReference>
<evidence type="ECO:0000256" key="19">
    <source>
        <dbReference type="PIRNR" id="PIRNR017184"/>
    </source>
</evidence>
<dbReference type="EMBL" id="CP071794">
    <property type="protein sequence ID" value="QTD56305.1"/>
    <property type="molecule type" value="Genomic_DNA"/>
</dbReference>